<feature type="region of interest" description="Disordered" evidence="2">
    <location>
        <begin position="79"/>
        <end position="130"/>
    </location>
</feature>
<evidence type="ECO:0000256" key="2">
    <source>
        <dbReference type="SAM" id="MobiDB-lite"/>
    </source>
</evidence>
<proteinExistence type="predicted"/>
<name>A0A0J9XBC2_GEOCN</name>
<protein>
    <recommendedName>
        <fullName evidence="5">MIT domain-containing protein</fullName>
    </recommendedName>
</protein>
<evidence type="ECO:0000256" key="1">
    <source>
        <dbReference type="SAM" id="Coils"/>
    </source>
</evidence>
<sequence length="321" mass="35736">MERSPLDQAYVLSKKADLEVQQRHYDKAASYFSQASEKYSEAIELTNSPDAKRTLGVLKSQSAAHSTFLSDPRNVAILPQQPKPLSQSTSKNSTSPNSSYAQPPISSGNLTNSLASARGKPVNSVFPSQTSPHASLAATFQNNQRYKVSSASSSPSNDPTKRGQTSSPRLGNPDEEPYYKFYSNMTTIVTKTYTQTRDRTRFTNKYHQMKKSSSNTSPTESYYVVPVGADLTAENASLKESLKQTTQALEAYSGTFERQKDAIKSSLAQLRSELQAIEHAKVQELNATIEELQTENDRLKIQMGRMKSRWEGLKESARKRR</sequence>
<comment type="caution">
    <text evidence="3">The sequence shown here is derived from an EMBL/GenBank/DDBJ whole genome shotgun (WGS) entry which is preliminary data.</text>
</comment>
<dbReference type="AlphaFoldDB" id="A0A0J9XBC2"/>
<keyword evidence="4" id="KW-1185">Reference proteome</keyword>
<dbReference type="Gene3D" id="1.20.58.80">
    <property type="entry name" value="Phosphotransferase system, lactose/cellobiose-type IIA subunit"/>
    <property type="match status" value="1"/>
</dbReference>
<dbReference type="EMBL" id="CCBN010000008">
    <property type="protein sequence ID" value="CDO54763.1"/>
    <property type="molecule type" value="Genomic_DNA"/>
</dbReference>
<keyword evidence="1" id="KW-0175">Coiled coil</keyword>
<reference evidence="3" key="1">
    <citation type="submission" date="2014-03" db="EMBL/GenBank/DDBJ databases">
        <authorList>
            <person name="Casaregola S."/>
        </authorList>
    </citation>
    <scope>NUCLEOTIDE SEQUENCE [LARGE SCALE GENOMIC DNA]</scope>
    <source>
        <strain evidence="3">CLIB 918</strain>
    </source>
</reference>
<gene>
    <name evidence="3" type="ORF">BN980_GECA08s04245g</name>
</gene>
<evidence type="ECO:0008006" key="5">
    <source>
        <dbReference type="Google" id="ProtNLM"/>
    </source>
</evidence>
<feature type="compositionally biased region" description="Low complexity" evidence="2">
    <location>
        <begin position="86"/>
        <end position="99"/>
    </location>
</feature>
<dbReference type="SUPFAM" id="SSF140361">
    <property type="entry name" value="MIT domain-like"/>
    <property type="match status" value="1"/>
</dbReference>
<evidence type="ECO:0000313" key="3">
    <source>
        <dbReference type="EMBL" id="CDO54763.1"/>
    </source>
</evidence>
<dbReference type="OrthoDB" id="4034212at2759"/>
<feature type="region of interest" description="Disordered" evidence="2">
    <location>
        <begin position="145"/>
        <end position="177"/>
    </location>
</feature>
<feature type="coiled-coil region" evidence="1">
    <location>
        <begin position="260"/>
        <end position="309"/>
    </location>
</feature>
<dbReference type="Gene3D" id="1.20.5.300">
    <property type="match status" value="1"/>
</dbReference>
<evidence type="ECO:0000313" key="4">
    <source>
        <dbReference type="Proteomes" id="UP000242525"/>
    </source>
</evidence>
<dbReference type="Proteomes" id="UP000242525">
    <property type="component" value="Unassembled WGS sequence"/>
</dbReference>
<accession>A0A0J9XBC2</accession>
<feature type="compositionally biased region" description="Polar residues" evidence="2">
    <location>
        <begin position="100"/>
        <end position="115"/>
    </location>
</feature>
<organism evidence="3 4">
    <name type="scientific">Geotrichum candidum</name>
    <name type="common">Oospora lactis</name>
    <name type="synonym">Dipodascus geotrichum</name>
    <dbReference type="NCBI Taxonomy" id="1173061"/>
    <lineage>
        <taxon>Eukaryota</taxon>
        <taxon>Fungi</taxon>
        <taxon>Dikarya</taxon>
        <taxon>Ascomycota</taxon>
        <taxon>Saccharomycotina</taxon>
        <taxon>Dipodascomycetes</taxon>
        <taxon>Dipodascales</taxon>
        <taxon>Dipodascaceae</taxon>
        <taxon>Geotrichum</taxon>
    </lineage>
</organism>